<dbReference type="Pfam" id="PF01814">
    <property type="entry name" value="Hemerythrin"/>
    <property type="match status" value="1"/>
</dbReference>
<dbReference type="CDD" id="cd12108">
    <property type="entry name" value="Hr-like"/>
    <property type="match status" value="1"/>
</dbReference>
<feature type="domain" description="Hemerythrin-like" evidence="2">
    <location>
        <begin position="106"/>
        <end position="218"/>
    </location>
</feature>
<sequence>MSKAKTTTNHDIIKRWVEQRGGCPAHVKGTGSDDDPGVLRIDFPGFSGTKTLEPIEWETFFAAFEDNELAFLYQDEEDSRFSKLISREQVAKDSRQGDGKSSAVDAIELLESQHREVESLFAQLNEAGSVREKSELFAELADQLAAHAKIEEQIFYPAMCEDDTAELLHESVEEHLAVKQTIAELLDMEADDPQFMKKIAKLEALVSHHVEEEESQLFVQARAQEAINLDALGRQMKRRFTALIGNEPRREVPNETDTAASLPC</sequence>
<proteinExistence type="predicted"/>
<gene>
    <name evidence="3" type="ORF">ENSA7_41700</name>
</gene>
<reference evidence="3 4" key="1">
    <citation type="submission" date="2018-03" db="EMBL/GenBank/DDBJ databases">
        <title>Draft Genome Sequences of the Obligatory Marine Myxobacteria Enhygromyxa salina SWB007.</title>
        <authorList>
            <person name="Poehlein A."/>
            <person name="Moghaddam J.A."/>
            <person name="Harms H."/>
            <person name="Alanjari M."/>
            <person name="Koenig G.M."/>
            <person name="Daniel R."/>
            <person name="Schaeberle T.F."/>
        </authorList>
    </citation>
    <scope>NUCLEOTIDE SEQUENCE [LARGE SCALE GENOMIC DNA]</scope>
    <source>
        <strain evidence="3 4">SWB007</strain>
    </source>
</reference>
<feature type="region of interest" description="Disordered" evidence="1">
    <location>
        <begin position="245"/>
        <end position="264"/>
    </location>
</feature>
<accession>A0A2S9YM65</accession>
<evidence type="ECO:0000313" key="3">
    <source>
        <dbReference type="EMBL" id="PRQ06136.1"/>
    </source>
</evidence>
<name>A0A2S9YM65_9BACT</name>
<protein>
    <submittedName>
        <fullName evidence="3">DNA nickase</fullName>
    </submittedName>
</protein>
<dbReference type="PANTHER" id="PTHR35585:SF1">
    <property type="entry name" value="HHE DOMAIN PROTEIN (AFU_ORTHOLOGUE AFUA_4G00730)"/>
    <property type="match status" value="1"/>
</dbReference>
<dbReference type="RefSeq" id="WP_244923857.1">
    <property type="nucleotide sequence ID" value="NZ_PVNL01000083.1"/>
</dbReference>
<dbReference type="AlphaFoldDB" id="A0A2S9YM65"/>
<evidence type="ECO:0000256" key="1">
    <source>
        <dbReference type="SAM" id="MobiDB-lite"/>
    </source>
</evidence>
<organism evidence="3 4">
    <name type="scientific">Enhygromyxa salina</name>
    <dbReference type="NCBI Taxonomy" id="215803"/>
    <lineage>
        <taxon>Bacteria</taxon>
        <taxon>Pseudomonadati</taxon>
        <taxon>Myxococcota</taxon>
        <taxon>Polyangia</taxon>
        <taxon>Nannocystales</taxon>
        <taxon>Nannocystaceae</taxon>
        <taxon>Enhygromyxa</taxon>
    </lineage>
</organism>
<dbReference type="Proteomes" id="UP000238823">
    <property type="component" value="Unassembled WGS sequence"/>
</dbReference>
<feature type="compositionally biased region" description="Polar residues" evidence="1">
    <location>
        <begin position="255"/>
        <end position="264"/>
    </location>
</feature>
<evidence type="ECO:0000259" key="2">
    <source>
        <dbReference type="Pfam" id="PF01814"/>
    </source>
</evidence>
<dbReference type="PANTHER" id="PTHR35585">
    <property type="entry name" value="HHE DOMAIN PROTEIN (AFU_ORTHOLOGUE AFUA_4G00730)"/>
    <property type="match status" value="1"/>
</dbReference>
<dbReference type="InterPro" id="IPR012312">
    <property type="entry name" value="Hemerythrin-like"/>
</dbReference>
<evidence type="ECO:0000313" key="4">
    <source>
        <dbReference type="Proteomes" id="UP000238823"/>
    </source>
</evidence>
<comment type="caution">
    <text evidence="3">The sequence shown here is derived from an EMBL/GenBank/DDBJ whole genome shotgun (WGS) entry which is preliminary data.</text>
</comment>
<dbReference type="Gene3D" id="1.20.120.520">
    <property type="entry name" value="nmb1532 protein domain like"/>
    <property type="match status" value="1"/>
</dbReference>
<dbReference type="EMBL" id="PVNL01000083">
    <property type="protein sequence ID" value="PRQ06136.1"/>
    <property type="molecule type" value="Genomic_DNA"/>
</dbReference>